<dbReference type="InterPro" id="IPR019410">
    <property type="entry name" value="Methyltransf_16"/>
</dbReference>
<gene>
    <name evidence="2" type="ORF">D9758_009931</name>
</gene>
<dbReference type="CDD" id="cd02440">
    <property type="entry name" value="AdoMet_MTases"/>
    <property type="match status" value="1"/>
</dbReference>
<feature type="region of interest" description="Disordered" evidence="1">
    <location>
        <begin position="413"/>
        <end position="442"/>
    </location>
</feature>
<dbReference type="GO" id="GO:0008757">
    <property type="term" value="F:S-adenosylmethionine-dependent methyltransferase activity"/>
    <property type="evidence" value="ECO:0007669"/>
    <property type="project" value="UniProtKB-ARBA"/>
</dbReference>
<dbReference type="AlphaFoldDB" id="A0A8H5CQP6"/>
<feature type="region of interest" description="Disordered" evidence="1">
    <location>
        <begin position="1"/>
        <end position="26"/>
    </location>
</feature>
<evidence type="ECO:0000313" key="2">
    <source>
        <dbReference type="EMBL" id="KAF5346130.1"/>
    </source>
</evidence>
<dbReference type="PANTHER" id="PTHR14614">
    <property type="entry name" value="HEPATOCELLULAR CARCINOMA-ASSOCIATED ANTIGEN"/>
    <property type="match status" value="1"/>
</dbReference>
<feature type="compositionally biased region" description="Low complexity" evidence="1">
    <location>
        <begin position="418"/>
        <end position="429"/>
    </location>
</feature>
<feature type="compositionally biased region" description="Acidic residues" evidence="1">
    <location>
        <begin position="102"/>
        <end position="113"/>
    </location>
</feature>
<proteinExistence type="predicted"/>
<name>A0A8H5CQP6_9AGAR</name>
<reference evidence="2 3" key="1">
    <citation type="journal article" date="2020" name="ISME J.">
        <title>Uncovering the hidden diversity of litter-decomposition mechanisms in mushroom-forming fungi.</title>
        <authorList>
            <person name="Floudas D."/>
            <person name="Bentzer J."/>
            <person name="Ahren D."/>
            <person name="Johansson T."/>
            <person name="Persson P."/>
            <person name="Tunlid A."/>
        </authorList>
    </citation>
    <scope>NUCLEOTIDE SEQUENCE [LARGE SCALE GENOMIC DNA]</scope>
    <source>
        <strain evidence="2 3">CBS 291.85</strain>
    </source>
</reference>
<evidence type="ECO:0000256" key="1">
    <source>
        <dbReference type="SAM" id="MobiDB-lite"/>
    </source>
</evidence>
<comment type="caution">
    <text evidence="2">The sequence shown here is derived from an EMBL/GenBank/DDBJ whole genome shotgun (WGS) entry which is preliminary data.</text>
</comment>
<dbReference type="Proteomes" id="UP000559256">
    <property type="component" value="Unassembled WGS sequence"/>
</dbReference>
<feature type="region of interest" description="Disordered" evidence="1">
    <location>
        <begin position="94"/>
        <end position="113"/>
    </location>
</feature>
<sequence length="514" mass="56212">MYTSNLTPVCPASDVASRSSKDSVFLPPSSTLPPLSKLSTFTSYHISRVLGDLKALYWPPKTHFSSTSSSVVPSNLVLPTRKLKHLQLIHDHSVPDSGYASAEEDEEDDEDEEEVLVEGAYLDEELNERAEVLRADPFERAFAIKWVTGFIARADIWVEEACVDEEDEGLDESEGDSTREWKSRQEVVDKATAILGLFIGDEGSGEDDAAVTRTFSFPFGSAVDDLGGEGAGQQVVKAELNDDPLDNTDHTSVGLQSWASAIVMSEKMCADPVAFSLGSTDVAGNRRILELGAGTGLLSIVAARILELQSQSQSHSTKHTTNTIIATDFHPDVLANCTRNVETNFPFSSSASASAPTSASHSPILVQKLDWEYPDYTHPVDDPFDIILAADVIYHPEHAKWIRGVVERLLRKPTTKRSTTASQTSSLTTDDTDTDTHPPPRTGGIFWMMMAVRSTGRHEGLDKTVDEVFADSADDEDSQCQWKLTITHRAEFAKQGGLGRADEGGYKLFGIEWV</sequence>
<dbReference type="Gene3D" id="3.40.50.150">
    <property type="entry name" value="Vaccinia Virus protein VP39"/>
    <property type="match status" value="1"/>
</dbReference>
<evidence type="ECO:0008006" key="4">
    <source>
        <dbReference type="Google" id="ProtNLM"/>
    </source>
</evidence>
<dbReference type="InterPro" id="IPR029063">
    <property type="entry name" value="SAM-dependent_MTases_sf"/>
</dbReference>
<dbReference type="SUPFAM" id="SSF53335">
    <property type="entry name" value="S-adenosyl-L-methionine-dependent methyltransferases"/>
    <property type="match status" value="1"/>
</dbReference>
<dbReference type="Pfam" id="PF10294">
    <property type="entry name" value="Methyltransf_16"/>
    <property type="match status" value="1"/>
</dbReference>
<protein>
    <recommendedName>
        <fullName evidence="4">S-adenosylmethionine-dependent methyltransferase</fullName>
    </recommendedName>
</protein>
<organism evidence="2 3">
    <name type="scientific">Tetrapyrgos nigripes</name>
    <dbReference type="NCBI Taxonomy" id="182062"/>
    <lineage>
        <taxon>Eukaryota</taxon>
        <taxon>Fungi</taxon>
        <taxon>Dikarya</taxon>
        <taxon>Basidiomycota</taxon>
        <taxon>Agaricomycotina</taxon>
        <taxon>Agaricomycetes</taxon>
        <taxon>Agaricomycetidae</taxon>
        <taxon>Agaricales</taxon>
        <taxon>Marasmiineae</taxon>
        <taxon>Marasmiaceae</taxon>
        <taxon>Tetrapyrgos</taxon>
    </lineage>
</organism>
<evidence type="ECO:0000313" key="3">
    <source>
        <dbReference type="Proteomes" id="UP000559256"/>
    </source>
</evidence>
<keyword evidence="3" id="KW-1185">Reference proteome</keyword>
<accession>A0A8H5CQP6</accession>
<dbReference type="OrthoDB" id="433955at2759"/>
<dbReference type="EMBL" id="JAACJM010000105">
    <property type="protein sequence ID" value="KAF5346130.1"/>
    <property type="molecule type" value="Genomic_DNA"/>
</dbReference>
<dbReference type="PANTHER" id="PTHR14614:SF147">
    <property type="entry name" value="S-ADENOSYLMETHIONINE-DEPENDENT METHYLTRANSFERASE OF THE SEVEN BETA-STRAND FAMILY"/>
    <property type="match status" value="1"/>
</dbReference>